<protein>
    <submittedName>
        <fullName evidence="6">Uncharacterized protein</fullName>
    </submittedName>
</protein>
<reference evidence="6" key="1">
    <citation type="submission" date="2025-08" db="UniProtKB">
        <authorList>
            <consortium name="Ensembl"/>
        </authorList>
    </citation>
    <scope>IDENTIFICATION</scope>
</reference>
<dbReference type="Proteomes" id="UP000694621">
    <property type="component" value="Unplaced"/>
</dbReference>
<dbReference type="Gene3D" id="1.20.140.150">
    <property type="match status" value="1"/>
</dbReference>
<proteinExistence type="predicted"/>
<keyword evidence="2 5" id="KW-0812">Transmembrane</keyword>
<dbReference type="InterPro" id="IPR004031">
    <property type="entry name" value="PMP22/EMP/MP20/Claudin"/>
</dbReference>
<comment type="subcellular location">
    <subcellularLocation>
        <location evidence="1">Membrane</location>
        <topology evidence="1">Multi-pass membrane protein</topology>
    </subcellularLocation>
</comment>
<keyword evidence="4 5" id="KW-0472">Membrane</keyword>
<dbReference type="Pfam" id="PF00822">
    <property type="entry name" value="PMP22_Claudin"/>
    <property type="match status" value="2"/>
</dbReference>
<evidence type="ECO:0000256" key="2">
    <source>
        <dbReference type="ARBA" id="ARBA00022692"/>
    </source>
</evidence>
<evidence type="ECO:0000313" key="6">
    <source>
        <dbReference type="Ensembl" id="ENSAMXP00005008304.1"/>
    </source>
</evidence>
<accession>A0A8B9HCL2</accession>
<dbReference type="Ensembl" id="ENSAMXT00005009308.1">
    <property type="protein sequence ID" value="ENSAMXP00005008304.1"/>
    <property type="gene ID" value="ENSAMXG00005004844.1"/>
</dbReference>
<dbReference type="GO" id="GO:0016020">
    <property type="term" value="C:membrane"/>
    <property type="evidence" value="ECO:0007669"/>
    <property type="project" value="UniProtKB-SubCell"/>
</dbReference>
<evidence type="ECO:0000313" key="7">
    <source>
        <dbReference type="Proteomes" id="UP000694621"/>
    </source>
</evidence>
<name>A0A8B9HCL2_ASTMX</name>
<dbReference type="AlphaFoldDB" id="A0A8B9HCL2"/>
<evidence type="ECO:0000256" key="3">
    <source>
        <dbReference type="ARBA" id="ARBA00022989"/>
    </source>
</evidence>
<organism evidence="6 7">
    <name type="scientific">Astyanax mexicanus</name>
    <name type="common">Blind cave fish</name>
    <name type="synonym">Astyanax fasciatus mexicanus</name>
    <dbReference type="NCBI Taxonomy" id="7994"/>
    <lineage>
        <taxon>Eukaryota</taxon>
        <taxon>Metazoa</taxon>
        <taxon>Chordata</taxon>
        <taxon>Craniata</taxon>
        <taxon>Vertebrata</taxon>
        <taxon>Euteleostomi</taxon>
        <taxon>Actinopterygii</taxon>
        <taxon>Neopterygii</taxon>
        <taxon>Teleostei</taxon>
        <taxon>Ostariophysi</taxon>
        <taxon>Characiformes</taxon>
        <taxon>Characoidei</taxon>
        <taxon>Acestrorhamphidae</taxon>
        <taxon>Acestrorhamphinae</taxon>
        <taxon>Astyanax</taxon>
    </lineage>
</organism>
<evidence type="ECO:0000256" key="1">
    <source>
        <dbReference type="ARBA" id="ARBA00004141"/>
    </source>
</evidence>
<feature type="transmembrane region" description="Helical" evidence="5">
    <location>
        <begin position="113"/>
        <end position="134"/>
    </location>
</feature>
<evidence type="ECO:0000256" key="4">
    <source>
        <dbReference type="ARBA" id="ARBA00023136"/>
    </source>
</evidence>
<sequence>MLVLLAGIFLLHITTFILLLAATIENAWWVGNGFSTDIWARWVLNGQQWNYTDLPAHYPAGKHMHSTSGFFTGKQFGVYKRVKQLVCLCIMIAASIYTDIFHKNEIIGNYGPSFILAWIAFALSFISCVIYFVLRKKNT</sequence>
<keyword evidence="3 5" id="KW-1133">Transmembrane helix</keyword>
<evidence type="ECO:0000256" key="5">
    <source>
        <dbReference type="SAM" id="Phobius"/>
    </source>
</evidence>